<dbReference type="Proteomes" id="UP000248806">
    <property type="component" value="Unassembled WGS sequence"/>
</dbReference>
<reference evidence="2 3" key="1">
    <citation type="submission" date="2018-06" db="EMBL/GenBank/DDBJ databases">
        <title>Genomic Encyclopedia of Archaeal and Bacterial Type Strains, Phase II (KMG-II): from individual species to whole genera.</title>
        <authorList>
            <person name="Goeker M."/>
        </authorList>
    </citation>
    <scope>NUCLEOTIDE SEQUENCE [LARGE SCALE GENOMIC DNA]</scope>
    <source>
        <strain evidence="2 3">ATCC BAA-1881</strain>
    </source>
</reference>
<protein>
    <submittedName>
        <fullName evidence="2">Uncharacterized protein</fullName>
    </submittedName>
</protein>
<gene>
    <name evidence="2" type="ORF">EI42_00955</name>
</gene>
<dbReference type="OrthoDB" id="164772at2"/>
<accession>A0A326UDT3</accession>
<organism evidence="2 3">
    <name type="scientific">Thermosporothrix hazakensis</name>
    <dbReference type="NCBI Taxonomy" id="644383"/>
    <lineage>
        <taxon>Bacteria</taxon>
        <taxon>Bacillati</taxon>
        <taxon>Chloroflexota</taxon>
        <taxon>Ktedonobacteria</taxon>
        <taxon>Ktedonobacterales</taxon>
        <taxon>Thermosporotrichaceae</taxon>
        <taxon>Thermosporothrix</taxon>
    </lineage>
</organism>
<dbReference type="RefSeq" id="WP_111319311.1">
    <property type="nucleotide sequence ID" value="NZ_BIFX01000001.1"/>
</dbReference>
<evidence type="ECO:0000313" key="2">
    <source>
        <dbReference type="EMBL" id="PZW36772.1"/>
    </source>
</evidence>
<name>A0A326UDT3_THEHA</name>
<evidence type="ECO:0000313" key="3">
    <source>
        <dbReference type="Proteomes" id="UP000248806"/>
    </source>
</evidence>
<dbReference type="AlphaFoldDB" id="A0A326UDT3"/>
<feature type="region of interest" description="Disordered" evidence="1">
    <location>
        <begin position="1"/>
        <end position="23"/>
    </location>
</feature>
<evidence type="ECO:0000256" key="1">
    <source>
        <dbReference type="SAM" id="MobiDB-lite"/>
    </source>
</evidence>
<keyword evidence="3" id="KW-1185">Reference proteome</keyword>
<dbReference type="EMBL" id="QKUF01000001">
    <property type="protein sequence ID" value="PZW36772.1"/>
    <property type="molecule type" value="Genomic_DNA"/>
</dbReference>
<sequence length="99" mass="11004">MFAERNEKQTNQQAFESETGLHVQSRQRLYCANCDIEILWRPVVVQGKVYCCAGCAAGGPCTCDYSQYRSVNIAGVIHYERENGGATTGAPDDREIPEQ</sequence>
<comment type="caution">
    <text evidence="2">The sequence shown here is derived from an EMBL/GenBank/DDBJ whole genome shotgun (WGS) entry which is preliminary data.</text>
</comment>
<proteinExistence type="predicted"/>
<feature type="compositionally biased region" description="Polar residues" evidence="1">
    <location>
        <begin position="9"/>
        <end position="23"/>
    </location>
</feature>